<keyword evidence="3" id="KW-1185">Reference proteome</keyword>
<organism evidence="2 3">
    <name type="scientific">Symbiodinium natans</name>
    <dbReference type="NCBI Taxonomy" id="878477"/>
    <lineage>
        <taxon>Eukaryota</taxon>
        <taxon>Sar</taxon>
        <taxon>Alveolata</taxon>
        <taxon>Dinophyceae</taxon>
        <taxon>Suessiales</taxon>
        <taxon>Symbiodiniaceae</taxon>
        <taxon>Symbiodinium</taxon>
    </lineage>
</organism>
<accession>A0A812UUB4</accession>
<evidence type="ECO:0000313" key="3">
    <source>
        <dbReference type="Proteomes" id="UP000604046"/>
    </source>
</evidence>
<dbReference type="OrthoDB" id="407911at2759"/>
<reference evidence="2" key="1">
    <citation type="submission" date="2021-02" db="EMBL/GenBank/DDBJ databases">
        <authorList>
            <person name="Dougan E. K."/>
            <person name="Rhodes N."/>
            <person name="Thang M."/>
            <person name="Chan C."/>
        </authorList>
    </citation>
    <scope>NUCLEOTIDE SEQUENCE</scope>
</reference>
<comment type="caution">
    <text evidence="2">The sequence shown here is derived from an EMBL/GenBank/DDBJ whole genome shotgun (WGS) entry which is preliminary data.</text>
</comment>
<gene>
    <name evidence="2" type="ORF">SNAT2548_LOCUS33046</name>
</gene>
<feature type="non-terminal residue" evidence="2">
    <location>
        <position position="1"/>
    </location>
</feature>
<dbReference type="AlphaFoldDB" id="A0A812UUB4"/>
<dbReference type="EMBL" id="CAJNDS010002738">
    <property type="protein sequence ID" value="CAE7579232.1"/>
    <property type="molecule type" value="Genomic_DNA"/>
</dbReference>
<feature type="region of interest" description="Disordered" evidence="1">
    <location>
        <begin position="105"/>
        <end position="125"/>
    </location>
</feature>
<protein>
    <recommendedName>
        <fullName evidence="4">Methyltransferase FkbM domain-containing protein</fullName>
    </recommendedName>
</protein>
<evidence type="ECO:0000313" key="2">
    <source>
        <dbReference type="EMBL" id="CAE7579232.1"/>
    </source>
</evidence>
<evidence type="ECO:0008006" key="4">
    <source>
        <dbReference type="Google" id="ProtNLM"/>
    </source>
</evidence>
<sequence length="596" mass="65269">MPEGSHRHDALCSQNVGNSLGSRPCVRQTALYKQHESGNAMKALLGTPHLSWDPAGCRRAEGQKPVGDRRRRFLPRREEDRWDKVTSSNTRKTAAGKVKEVASGPLCPTGFEESDDAKVPSRRPAVQRSAINAAGRIVTRAGEKAAAARGANHGNGSVAECLTMQDFGPASALRILAACRVKVHDDARAFAASCHVKIEWPCSEAAVGILGILLFTKSTGHFNLGDLDLKDEVLDLCLEFLRLPAGSGPADSLEETLTTCSRAMLGMARTAKVALARSEPGSNATCSTASVIARYPSIIDEERFEQIRTRQVWQAIRAPLESFRLLKSLANHTAQCKRLGRCAVFNFWEPGACYEHHPLIRSFSPSCSSAPPALGPRRLTRPAKGRSTDWLGNHDWCHDGPQAQLELTRVLECRGLIWGPLPGEDYFETISLLQAVTSASDSMVLVEVGSNTGYWSLKGAKAFRRLFPDSGSCTLVLIEWILPIDRAAAHLNDNDIYSLCNVSLHQAPATPELLDGLFQTFGKIDLVNVDVQKVELSLIMGSALLLNARHLHVGTHSRIIHRHLLSMLNSRGFEIDFDYMPLTFVRTPYGPVAFDD</sequence>
<name>A0A812UUB4_9DINO</name>
<evidence type="ECO:0000256" key="1">
    <source>
        <dbReference type="SAM" id="MobiDB-lite"/>
    </source>
</evidence>
<dbReference type="Proteomes" id="UP000604046">
    <property type="component" value="Unassembled WGS sequence"/>
</dbReference>
<proteinExistence type="predicted"/>